<dbReference type="AlphaFoldDB" id="Q69MG7"/>
<protein>
    <submittedName>
        <fullName evidence="2">Uncharacterized protein</fullName>
    </submittedName>
</protein>
<proteinExistence type="predicted"/>
<sequence>MPTGINYLAGTGMGSHYPCPSCPTAIPKRKGGGCTGGAGPTWAEEWFRFKGNMGRFLEP</sequence>
<evidence type="ECO:0000313" key="1">
    <source>
        <dbReference type="EMBL" id="BAD36260.1"/>
    </source>
</evidence>
<dbReference type="Proteomes" id="UP000000763">
    <property type="component" value="Chromosome 9"/>
</dbReference>
<name>Q69MG7_ORYSJ</name>
<accession>Q69MG7</accession>
<gene>
    <name evidence="1" type="ORF">OJ1261_A08.2</name>
    <name evidence="2" type="ORF">OSJNBa0084L05.12</name>
</gene>
<evidence type="ECO:0000313" key="3">
    <source>
        <dbReference type="Proteomes" id="UP000000763"/>
    </source>
</evidence>
<reference evidence="3" key="4">
    <citation type="journal article" date="2008" name="Nucleic Acids Res.">
        <title>The rice annotation project database (RAP-DB): 2008 update.</title>
        <authorList>
            <consortium name="The rice annotation project (RAP)"/>
        </authorList>
    </citation>
    <scope>GENOME REANNOTATION</scope>
    <source>
        <strain evidence="3">cv. Nipponbare</strain>
    </source>
</reference>
<dbReference type="EMBL" id="AP005753">
    <property type="protein sequence ID" value="BAD36326.1"/>
    <property type="molecule type" value="Genomic_DNA"/>
</dbReference>
<reference evidence="3" key="3">
    <citation type="journal article" date="2005" name="Nature">
        <title>The map-based sequence of the rice genome.</title>
        <authorList>
            <consortium name="International rice genome sequencing project (IRGSP)"/>
            <person name="Matsumoto T."/>
            <person name="Wu J."/>
            <person name="Kanamori H."/>
            <person name="Katayose Y."/>
            <person name="Fujisawa M."/>
            <person name="Namiki N."/>
            <person name="Mizuno H."/>
            <person name="Yamamoto K."/>
            <person name="Antonio B.A."/>
            <person name="Baba T."/>
            <person name="Sakata K."/>
            <person name="Nagamura Y."/>
            <person name="Aoki H."/>
            <person name="Arikawa K."/>
            <person name="Arita K."/>
            <person name="Bito T."/>
            <person name="Chiden Y."/>
            <person name="Fujitsuka N."/>
            <person name="Fukunaka R."/>
            <person name="Hamada M."/>
            <person name="Harada C."/>
            <person name="Hayashi A."/>
            <person name="Hijishita S."/>
            <person name="Honda M."/>
            <person name="Hosokawa S."/>
            <person name="Ichikawa Y."/>
            <person name="Idonuma A."/>
            <person name="Iijima M."/>
            <person name="Ikeda M."/>
            <person name="Ikeno M."/>
            <person name="Ito K."/>
            <person name="Ito S."/>
            <person name="Ito T."/>
            <person name="Ito Y."/>
            <person name="Ito Y."/>
            <person name="Iwabuchi A."/>
            <person name="Kamiya K."/>
            <person name="Karasawa W."/>
            <person name="Kurita K."/>
            <person name="Katagiri S."/>
            <person name="Kikuta A."/>
            <person name="Kobayashi H."/>
            <person name="Kobayashi N."/>
            <person name="Machita K."/>
            <person name="Maehara T."/>
            <person name="Masukawa M."/>
            <person name="Mizubayashi T."/>
            <person name="Mukai Y."/>
            <person name="Nagasaki H."/>
            <person name="Nagata Y."/>
            <person name="Naito S."/>
            <person name="Nakashima M."/>
            <person name="Nakama Y."/>
            <person name="Nakamichi Y."/>
            <person name="Nakamura M."/>
            <person name="Meguro A."/>
            <person name="Negishi M."/>
            <person name="Ohta I."/>
            <person name="Ohta T."/>
            <person name="Okamoto M."/>
            <person name="Ono N."/>
            <person name="Saji S."/>
            <person name="Sakaguchi M."/>
            <person name="Sakai K."/>
            <person name="Shibata M."/>
            <person name="Shimokawa T."/>
            <person name="Song J."/>
            <person name="Takazaki Y."/>
            <person name="Terasawa K."/>
            <person name="Tsugane M."/>
            <person name="Tsuji K."/>
            <person name="Ueda S."/>
            <person name="Waki K."/>
            <person name="Yamagata H."/>
            <person name="Yamamoto M."/>
            <person name="Yamamoto S."/>
            <person name="Yamane H."/>
            <person name="Yoshiki S."/>
            <person name="Yoshihara R."/>
            <person name="Yukawa K."/>
            <person name="Zhong H."/>
            <person name="Yano M."/>
            <person name="Yuan Q."/>
            <person name="Ouyang S."/>
            <person name="Liu J."/>
            <person name="Jones K.M."/>
            <person name="Gansberger K."/>
            <person name="Moffat K."/>
            <person name="Hill J."/>
            <person name="Bera J."/>
            <person name="Fadrosh D."/>
            <person name="Jin S."/>
            <person name="Johri S."/>
            <person name="Kim M."/>
            <person name="Overton L."/>
            <person name="Reardon M."/>
            <person name="Tsitrin T."/>
            <person name="Vuong H."/>
            <person name="Weaver B."/>
            <person name="Ciecko A."/>
            <person name="Tallon L."/>
            <person name="Jackson J."/>
            <person name="Pai G."/>
            <person name="Aken S.V."/>
            <person name="Utterback T."/>
            <person name="Reidmuller S."/>
            <person name="Feldblyum T."/>
            <person name="Hsiao J."/>
            <person name="Zismann V."/>
            <person name="Iobst S."/>
            <person name="de Vazeille A.R."/>
            <person name="Buell C.R."/>
            <person name="Ying K."/>
            <person name="Li Y."/>
            <person name="Lu T."/>
            <person name="Huang Y."/>
            <person name="Zhao Q."/>
            <person name="Feng Q."/>
            <person name="Zhang L."/>
            <person name="Zhu J."/>
            <person name="Weng Q."/>
            <person name="Mu J."/>
            <person name="Lu Y."/>
            <person name="Fan D."/>
            <person name="Liu Y."/>
            <person name="Guan J."/>
            <person name="Zhang Y."/>
            <person name="Yu S."/>
            <person name="Liu X."/>
            <person name="Zhang Y."/>
            <person name="Hong G."/>
            <person name="Han B."/>
            <person name="Choisne N."/>
            <person name="Demange N."/>
            <person name="Orjeda G."/>
            <person name="Samain S."/>
            <person name="Cattolico L."/>
            <person name="Pelletier E."/>
            <person name="Couloux A."/>
            <person name="Segurens B."/>
            <person name="Wincker P."/>
            <person name="D'Hont A."/>
            <person name="Scarpelli C."/>
            <person name="Weissenbach J."/>
            <person name="Salanoubat M."/>
            <person name="Quetier F."/>
            <person name="Yu Y."/>
            <person name="Kim H.R."/>
            <person name="Rambo T."/>
            <person name="Currie J."/>
            <person name="Collura K."/>
            <person name="Luo M."/>
            <person name="Yang T."/>
            <person name="Ammiraju J.S.S."/>
            <person name="Engler F."/>
            <person name="Soderlund C."/>
            <person name="Wing R.A."/>
            <person name="Palmer L.E."/>
            <person name="de la Bastide M."/>
            <person name="Spiegel L."/>
            <person name="Nascimento L."/>
            <person name="Zutavern T."/>
            <person name="O'Shaughnessy A."/>
            <person name="Dike S."/>
            <person name="Dedhia N."/>
            <person name="Preston R."/>
            <person name="Balija V."/>
            <person name="McCombie W.R."/>
            <person name="Chow T."/>
            <person name="Chen H."/>
            <person name="Chung M."/>
            <person name="Chen C."/>
            <person name="Shaw J."/>
            <person name="Wu H."/>
            <person name="Hsiao K."/>
            <person name="Chao Y."/>
            <person name="Chu M."/>
            <person name="Cheng C."/>
            <person name="Hour A."/>
            <person name="Lee P."/>
            <person name="Lin S."/>
            <person name="Lin Y."/>
            <person name="Liou J."/>
            <person name="Liu S."/>
            <person name="Hsing Y."/>
            <person name="Raghuvanshi S."/>
            <person name="Mohanty A."/>
            <person name="Bharti A.K."/>
            <person name="Gaur A."/>
            <person name="Gupta V."/>
            <person name="Kumar D."/>
            <person name="Ravi V."/>
            <person name="Vij S."/>
            <person name="Kapur A."/>
            <person name="Khurana P."/>
            <person name="Khurana P."/>
            <person name="Khurana J.P."/>
            <person name="Tyagi A.K."/>
            <person name="Gaikwad K."/>
            <person name="Singh A."/>
            <person name="Dalal V."/>
            <person name="Srivastava S."/>
            <person name="Dixit A."/>
            <person name="Pal A.K."/>
            <person name="Ghazi I.A."/>
            <person name="Yadav M."/>
            <person name="Pandit A."/>
            <person name="Bhargava A."/>
            <person name="Sureshbabu K."/>
            <person name="Batra K."/>
            <person name="Sharma T.R."/>
            <person name="Mohapatra T."/>
            <person name="Singh N.K."/>
            <person name="Messing J."/>
            <person name="Nelson A.B."/>
            <person name="Fuks G."/>
            <person name="Kavchok S."/>
            <person name="Keizer G."/>
            <person name="Linton E."/>
            <person name="Llaca V."/>
            <person name="Song R."/>
            <person name="Tanyolac B."/>
            <person name="Young S."/>
            <person name="Ho-Il K."/>
            <person name="Hahn J.H."/>
            <person name="Sangsakoo G."/>
            <person name="Vanavichit A."/>
            <person name="de Mattos Luiz.A.T."/>
            <person name="Zimmer P.D."/>
            <person name="Malone G."/>
            <person name="Dellagostin O."/>
            <person name="de Oliveira A.C."/>
            <person name="Bevan M."/>
            <person name="Bancroft I."/>
            <person name="Minx P."/>
            <person name="Cordum H."/>
            <person name="Wilson R."/>
            <person name="Cheng Z."/>
            <person name="Jin W."/>
            <person name="Jiang J."/>
            <person name="Leong S.A."/>
            <person name="Iwama H."/>
            <person name="Gojobori T."/>
            <person name="Itoh T."/>
            <person name="Niimura Y."/>
            <person name="Fujii Y."/>
            <person name="Habara T."/>
            <person name="Sakai H."/>
            <person name="Sato Y."/>
            <person name="Wilson G."/>
            <person name="Kumar K."/>
            <person name="McCouch S."/>
            <person name="Juretic N."/>
            <person name="Hoen D."/>
            <person name="Wright S."/>
            <person name="Bruskiewich R."/>
            <person name="Bureau T."/>
            <person name="Miyao A."/>
            <person name="Hirochika H."/>
            <person name="Nishikawa T."/>
            <person name="Kadowaki K."/>
            <person name="Sugiura M."/>
            <person name="Burr B."/>
            <person name="Sasaki T."/>
        </authorList>
    </citation>
    <scope>NUCLEOTIDE SEQUENCE [LARGE SCALE GENOMIC DNA]</scope>
    <source>
        <strain evidence="3">cv. Nipponbare</strain>
    </source>
</reference>
<reference evidence="2" key="2">
    <citation type="submission" date="2002-09" db="EMBL/GenBank/DDBJ databases">
        <title>Oryza sativa nipponbare(GA3) genomic DNA, chromosome 9, BAC clone:OSJNBa0084L05.</title>
        <authorList>
            <person name="Sasaki T."/>
            <person name="Matsumoto T."/>
            <person name="Katayose Y."/>
        </authorList>
    </citation>
    <scope>NUCLEOTIDE SEQUENCE</scope>
</reference>
<reference evidence="1" key="1">
    <citation type="submission" date="2002-09" db="EMBL/GenBank/DDBJ databases">
        <title>Oryza sativa nipponbare(GA3) genomic DNA, chromosome 9, BAC clone:OJ1261_A08.</title>
        <authorList>
            <person name="Sasaki T."/>
            <person name="Matsumoto T."/>
            <person name="Hattori M."/>
            <person name="Sakaki Y."/>
            <person name="Katayose Y."/>
        </authorList>
    </citation>
    <scope>NUCLEOTIDE SEQUENCE</scope>
</reference>
<dbReference type="EMBL" id="AP005722">
    <property type="protein sequence ID" value="BAD36260.1"/>
    <property type="molecule type" value="Genomic_DNA"/>
</dbReference>
<evidence type="ECO:0000313" key="2">
    <source>
        <dbReference type="EMBL" id="BAD36326.1"/>
    </source>
</evidence>
<organism evidence="2 3">
    <name type="scientific">Oryza sativa subsp. japonica</name>
    <name type="common">Rice</name>
    <dbReference type="NCBI Taxonomy" id="39947"/>
    <lineage>
        <taxon>Eukaryota</taxon>
        <taxon>Viridiplantae</taxon>
        <taxon>Streptophyta</taxon>
        <taxon>Embryophyta</taxon>
        <taxon>Tracheophyta</taxon>
        <taxon>Spermatophyta</taxon>
        <taxon>Magnoliopsida</taxon>
        <taxon>Liliopsida</taxon>
        <taxon>Poales</taxon>
        <taxon>Poaceae</taxon>
        <taxon>BOP clade</taxon>
        <taxon>Oryzoideae</taxon>
        <taxon>Oryzeae</taxon>
        <taxon>Oryzinae</taxon>
        <taxon>Oryza</taxon>
        <taxon>Oryza sativa</taxon>
    </lineage>
</organism>